<protein>
    <submittedName>
        <fullName evidence="2">Uncharacterized protein</fullName>
    </submittedName>
</protein>
<gene>
    <name evidence="2" type="primary">Cnig_chr_X.g23467</name>
    <name evidence="2" type="ORF">B9Z55_023467</name>
</gene>
<accession>A0A2G5SQC0</accession>
<feature type="region of interest" description="Disordered" evidence="1">
    <location>
        <begin position="198"/>
        <end position="221"/>
    </location>
</feature>
<sequence length="375" mass="42851">MTDLSQYSPILKTTGFGGKPSQHVVLTPSDYTLLEPPSKVISESETQDSTDKTKLEYGQLLGKRRAADTELSTVQPPKKTANFNSANLYFSFSAYHIHCMPISKRKRRKKRSLKNDWGDFVPVESPIKGNIFSAAMSTQKPSFDARCPIQQHSNGILKLRQAPSSHSLSNHGSALPQNCFLRTHRTLSKNLEPTTVVTTNNESNRKRRAGPDFSNDQFKSQQEKAEYDSIRLAYEQTFSWEKRYERSRFSFSFDSISGWKSFDSLLADTPKYIHSSLFKQVSSEFEMLLRDTASGVKILTSENLIKHHHTRLAGLKRRIQGLERMHDVSSFPFSAGSINEWKYFEMECVKIDKMIEQLKKLKINDPPKKHDKSSL</sequence>
<dbReference type="AlphaFoldDB" id="A0A2G5SQC0"/>
<reference evidence="3" key="1">
    <citation type="submission" date="2017-10" db="EMBL/GenBank/DDBJ databases">
        <title>Rapid genome shrinkage in a self-fertile nematode reveals novel sperm competition proteins.</title>
        <authorList>
            <person name="Yin D."/>
            <person name="Schwarz E.M."/>
            <person name="Thomas C.G."/>
            <person name="Felde R.L."/>
            <person name="Korf I.F."/>
            <person name="Cutter A.D."/>
            <person name="Schartner C.M."/>
            <person name="Ralston E.J."/>
            <person name="Meyer B.J."/>
            <person name="Haag E.S."/>
        </authorList>
    </citation>
    <scope>NUCLEOTIDE SEQUENCE [LARGE SCALE GENOMIC DNA]</scope>
    <source>
        <strain evidence="3">JU1422</strain>
    </source>
</reference>
<dbReference type="OrthoDB" id="10543082at2759"/>
<name>A0A2G5SQC0_9PELO</name>
<proteinExistence type="predicted"/>
<evidence type="ECO:0000313" key="2">
    <source>
        <dbReference type="EMBL" id="PIC17113.1"/>
    </source>
</evidence>
<dbReference type="EMBL" id="PDUG01000006">
    <property type="protein sequence ID" value="PIC17113.1"/>
    <property type="molecule type" value="Genomic_DNA"/>
</dbReference>
<keyword evidence="3" id="KW-1185">Reference proteome</keyword>
<evidence type="ECO:0000313" key="3">
    <source>
        <dbReference type="Proteomes" id="UP000230233"/>
    </source>
</evidence>
<evidence type="ECO:0000256" key="1">
    <source>
        <dbReference type="SAM" id="MobiDB-lite"/>
    </source>
</evidence>
<dbReference type="Proteomes" id="UP000230233">
    <property type="component" value="Chromosome X"/>
</dbReference>
<comment type="caution">
    <text evidence="2">The sequence shown here is derived from an EMBL/GenBank/DDBJ whole genome shotgun (WGS) entry which is preliminary data.</text>
</comment>
<organism evidence="2 3">
    <name type="scientific">Caenorhabditis nigoni</name>
    <dbReference type="NCBI Taxonomy" id="1611254"/>
    <lineage>
        <taxon>Eukaryota</taxon>
        <taxon>Metazoa</taxon>
        <taxon>Ecdysozoa</taxon>
        <taxon>Nematoda</taxon>
        <taxon>Chromadorea</taxon>
        <taxon>Rhabditida</taxon>
        <taxon>Rhabditina</taxon>
        <taxon>Rhabditomorpha</taxon>
        <taxon>Rhabditoidea</taxon>
        <taxon>Rhabditidae</taxon>
        <taxon>Peloderinae</taxon>
        <taxon>Caenorhabditis</taxon>
    </lineage>
</organism>